<reference evidence="1" key="2">
    <citation type="submission" date="2020-11" db="EMBL/GenBank/DDBJ databases">
        <authorList>
            <person name="McCartney M.A."/>
            <person name="Auch B."/>
            <person name="Kono T."/>
            <person name="Mallez S."/>
            <person name="Becker A."/>
            <person name="Gohl D.M."/>
            <person name="Silverstein K.A.T."/>
            <person name="Koren S."/>
            <person name="Bechman K.B."/>
            <person name="Herman A."/>
            <person name="Abrahante J.E."/>
            <person name="Garbe J."/>
        </authorList>
    </citation>
    <scope>NUCLEOTIDE SEQUENCE</scope>
    <source>
        <strain evidence="1">Duluth1</strain>
        <tissue evidence="1">Whole animal</tissue>
    </source>
</reference>
<comment type="caution">
    <text evidence="1">The sequence shown here is derived from an EMBL/GenBank/DDBJ whole genome shotgun (WGS) entry which is preliminary data.</text>
</comment>
<evidence type="ECO:0000313" key="2">
    <source>
        <dbReference type="Proteomes" id="UP000828390"/>
    </source>
</evidence>
<reference evidence="1" key="1">
    <citation type="journal article" date="2019" name="bioRxiv">
        <title>The Genome of the Zebra Mussel, Dreissena polymorpha: A Resource for Invasive Species Research.</title>
        <authorList>
            <person name="McCartney M.A."/>
            <person name="Auch B."/>
            <person name="Kono T."/>
            <person name="Mallez S."/>
            <person name="Zhang Y."/>
            <person name="Obille A."/>
            <person name="Becker A."/>
            <person name="Abrahante J.E."/>
            <person name="Garbe J."/>
            <person name="Badalamenti J.P."/>
            <person name="Herman A."/>
            <person name="Mangelson H."/>
            <person name="Liachko I."/>
            <person name="Sullivan S."/>
            <person name="Sone E.D."/>
            <person name="Koren S."/>
            <person name="Silverstein K.A.T."/>
            <person name="Beckman K.B."/>
            <person name="Gohl D.M."/>
        </authorList>
    </citation>
    <scope>NUCLEOTIDE SEQUENCE</scope>
    <source>
        <strain evidence="1">Duluth1</strain>
        <tissue evidence="1">Whole animal</tissue>
    </source>
</reference>
<dbReference type="AlphaFoldDB" id="A0A9D4KMX4"/>
<evidence type="ECO:0000313" key="1">
    <source>
        <dbReference type="EMBL" id="KAH3842857.1"/>
    </source>
</evidence>
<sequence>MSLKNFSKFIYQTCCSRGPFPLVPETDWENEVELSPREFRWRYPGGVRTKWNTYEKKKPKNRVYHDVPDLWKWKLNEY</sequence>
<organism evidence="1 2">
    <name type="scientific">Dreissena polymorpha</name>
    <name type="common">Zebra mussel</name>
    <name type="synonym">Mytilus polymorpha</name>
    <dbReference type="NCBI Taxonomy" id="45954"/>
    <lineage>
        <taxon>Eukaryota</taxon>
        <taxon>Metazoa</taxon>
        <taxon>Spiralia</taxon>
        <taxon>Lophotrochozoa</taxon>
        <taxon>Mollusca</taxon>
        <taxon>Bivalvia</taxon>
        <taxon>Autobranchia</taxon>
        <taxon>Heteroconchia</taxon>
        <taxon>Euheterodonta</taxon>
        <taxon>Imparidentia</taxon>
        <taxon>Neoheterodontei</taxon>
        <taxon>Myida</taxon>
        <taxon>Dreissenoidea</taxon>
        <taxon>Dreissenidae</taxon>
        <taxon>Dreissena</taxon>
    </lineage>
</organism>
<dbReference type="Proteomes" id="UP000828390">
    <property type="component" value="Unassembled WGS sequence"/>
</dbReference>
<name>A0A9D4KMX4_DREPO</name>
<gene>
    <name evidence="1" type="ORF">DPMN_116361</name>
</gene>
<accession>A0A9D4KMX4</accession>
<protein>
    <submittedName>
        <fullName evidence="1">Uncharacterized protein</fullName>
    </submittedName>
</protein>
<keyword evidence="2" id="KW-1185">Reference proteome</keyword>
<dbReference type="EMBL" id="JAIWYP010000004">
    <property type="protein sequence ID" value="KAH3842857.1"/>
    <property type="molecule type" value="Genomic_DNA"/>
</dbReference>
<proteinExistence type="predicted"/>